<dbReference type="Proteomes" id="UP000887540">
    <property type="component" value="Unplaced"/>
</dbReference>
<dbReference type="WBParaSite" id="ACRNAN_scaffold1719.g15629.t1">
    <property type="protein sequence ID" value="ACRNAN_scaffold1719.g15629.t1"/>
    <property type="gene ID" value="ACRNAN_scaffold1719.g15629"/>
</dbReference>
<proteinExistence type="inferred from homology"/>
<dbReference type="Pfam" id="PF03656">
    <property type="entry name" value="Pam16"/>
    <property type="match status" value="1"/>
</dbReference>
<sequence>MVLRNLAKIAIAATEAVGKAFARAVKDELKTSQHAANRYADQAEPSTSRTSQSDIKDSSRLNSKLGITLQESMQILDVKSPLDPKEIEEKYKHLFAINEKAKGGTLYLQAKVYRAKERIDAEIERTNPTTESTTAPEEKPQQ</sequence>
<evidence type="ECO:0000256" key="1">
    <source>
        <dbReference type="ARBA" id="ARBA00004443"/>
    </source>
</evidence>
<evidence type="ECO:0000256" key="5">
    <source>
        <dbReference type="ARBA" id="ARBA00022927"/>
    </source>
</evidence>
<keyword evidence="5" id="KW-0653">Protein transport</keyword>
<dbReference type="InterPro" id="IPR005341">
    <property type="entry name" value="Tim16"/>
</dbReference>
<feature type="region of interest" description="Disordered" evidence="11">
    <location>
        <begin position="121"/>
        <end position="142"/>
    </location>
</feature>
<accession>A0A914D0R8</accession>
<keyword evidence="7" id="KW-0496">Mitochondrion</keyword>
<comment type="subcellular location">
    <subcellularLocation>
        <location evidence="1">Mitochondrion inner membrane</location>
        <topology evidence="1">Peripheral membrane protein</topology>
        <orientation evidence="1">Matrix side</orientation>
    </subcellularLocation>
</comment>
<protein>
    <recommendedName>
        <fullName evidence="10">Mitochondrial import inner membrane translocase subunit tim-16</fullName>
    </recommendedName>
</protein>
<evidence type="ECO:0000256" key="8">
    <source>
        <dbReference type="ARBA" id="ARBA00023136"/>
    </source>
</evidence>
<evidence type="ECO:0000313" key="12">
    <source>
        <dbReference type="Proteomes" id="UP000887540"/>
    </source>
</evidence>
<keyword evidence="12" id="KW-1185">Reference proteome</keyword>
<dbReference type="FunFam" id="1.10.287.110:FF:000006">
    <property type="entry name" value="Import inner membrane translocase subunit TIM16"/>
    <property type="match status" value="1"/>
</dbReference>
<dbReference type="PANTHER" id="PTHR12388:SF0">
    <property type="entry name" value="MITOCHONDRIAL IMPORT INNER MEMBRANE TRANSLOCASE SUBUNIT TIM16"/>
    <property type="match status" value="1"/>
</dbReference>
<evidence type="ECO:0000256" key="9">
    <source>
        <dbReference type="ARBA" id="ARBA00059904"/>
    </source>
</evidence>
<evidence type="ECO:0000256" key="3">
    <source>
        <dbReference type="ARBA" id="ARBA00022448"/>
    </source>
</evidence>
<evidence type="ECO:0000256" key="11">
    <source>
        <dbReference type="SAM" id="MobiDB-lite"/>
    </source>
</evidence>
<organism evidence="12 13">
    <name type="scientific">Acrobeloides nanus</name>
    <dbReference type="NCBI Taxonomy" id="290746"/>
    <lineage>
        <taxon>Eukaryota</taxon>
        <taxon>Metazoa</taxon>
        <taxon>Ecdysozoa</taxon>
        <taxon>Nematoda</taxon>
        <taxon>Chromadorea</taxon>
        <taxon>Rhabditida</taxon>
        <taxon>Tylenchina</taxon>
        <taxon>Cephalobomorpha</taxon>
        <taxon>Cephaloboidea</taxon>
        <taxon>Cephalobidae</taxon>
        <taxon>Acrobeloides</taxon>
    </lineage>
</organism>
<dbReference type="GO" id="GO:0005744">
    <property type="term" value="C:TIM23 mitochondrial import inner membrane translocase complex"/>
    <property type="evidence" value="ECO:0007669"/>
    <property type="project" value="InterPro"/>
</dbReference>
<keyword evidence="3" id="KW-0813">Transport</keyword>
<evidence type="ECO:0000256" key="4">
    <source>
        <dbReference type="ARBA" id="ARBA00022792"/>
    </source>
</evidence>
<evidence type="ECO:0000313" key="13">
    <source>
        <dbReference type="WBParaSite" id="ACRNAN_scaffold1719.g15629.t1"/>
    </source>
</evidence>
<dbReference type="InterPro" id="IPR036869">
    <property type="entry name" value="J_dom_sf"/>
</dbReference>
<evidence type="ECO:0000256" key="10">
    <source>
        <dbReference type="ARBA" id="ARBA00071356"/>
    </source>
</evidence>
<keyword evidence="4" id="KW-0999">Mitochondrion inner membrane</keyword>
<evidence type="ECO:0000256" key="2">
    <source>
        <dbReference type="ARBA" id="ARBA00008817"/>
    </source>
</evidence>
<evidence type="ECO:0000256" key="7">
    <source>
        <dbReference type="ARBA" id="ARBA00023128"/>
    </source>
</evidence>
<name>A0A914D0R8_9BILA</name>
<keyword evidence="8" id="KW-0472">Membrane</keyword>
<comment type="function">
    <text evidence="9">Regulates ATP-dependent protein translocation into the mitochondrial matrix.</text>
</comment>
<feature type="region of interest" description="Disordered" evidence="11">
    <location>
        <begin position="33"/>
        <end position="61"/>
    </location>
</feature>
<feature type="compositionally biased region" description="Polar residues" evidence="11">
    <location>
        <begin position="126"/>
        <end position="135"/>
    </location>
</feature>
<dbReference type="PANTHER" id="PTHR12388">
    <property type="entry name" value="MITOCHONDRIA ASSOCIATED GRANULOCYTE MACROPHAGE CSF SIGNALING MOLECULE"/>
    <property type="match status" value="1"/>
</dbReference>
<dbReference type="GO" id="GO:0030150">
    <property type="term" value="P:protein import into mitochondrial matrix"/>
    <property type="evidence" value="ECO:0007669"/>
    <property type="project" value="InterPro"/>
</dbReference>
<comment type="similarity">
    <text evidence="2">Belongs to the TIM16/PAM16 family.</text>
</comment>
<dbReference type="Gene3D" id="1.10.287.110">
    <property type="entry name" value="DnaJ domain"/>
    <property type="match status" value="1"/>
</dbReference>
<keyword evidence="6" id="KW-0811">Translocation</keyword>
<feature type="compositionally biased region" description="Polar residues" evidence="11">
    <location>
        <begin position="44"/>
        <end position="53"/>
    </location>
</feature>
<evidence type="ECO:0000256" key="6">
    <source>
        <dbReference type="ARBA" id="ARBA00023010"/>
    </source>
</evidence>
<dbReference type="AlphaFoldDB" id="A0A914D0R8"/>
<reference evidence="13" key="1">
    <citation type="submission" date="2022-11" db="UniProtKB">
        <authorList>
            <consortium name="WormBaseParasite"/>
        </authorList>
    </citation>
    <scope>IDENTIFICATION</scope>
</reference>